<dbReference type="Proteomes" id="UP001378592">
    <property type="component" value="Unassembled WGS sequence"/>
</dbReference>
<dbReference type="InterPro" id="IPR048855">
    <property type="entry name" value="P2R3A_B_D_EF-hand"/>
</dbReference>
<feature type="compositionally biased region" description="Low complexity" evidence="4">
    <location>
        <begin position="24"/>
        <end position="41"/>
    </location>
</feature>
<dbReference type="FunFam" id="1.10.238.220:FF:000001">
    <property type="entry name" value="Serine/threonine-protein phosphatase 2A regulatory subunit B'' subunit alpha"/>
    <property type="match status" value="1"/>
</dbReference>
<dbReference type="GO" id="GO:0000159">
    <property type="term" value="C:protein phosphatase type 2A complex"/>
    <property type="evidence" value="ECO:0007669"/>
    <property type="project" value="TreeGrafter"/>
</dbReference>
<dbReference type="InterPro" id="IPR018247">
    <property type="entry name" value="EF_Hand_1_Ca_BS"/>
</dbReference>
<keyword evidence="7" id="KW-1185">Reference proteome</keyword>
<evidence type="ECO:0000256" key="3">
    <source>
        <dbReference type="ARBA" id="ARBA00093310"/>
    </source>
</evidence>
<feature type="compositionally biased region" description="Acidic residues" evidence="4">
    <location>
        <begin position="1369"/>
        <end position="1392"/>
    </location>
</feature>
<proteinExistence type="predicted"/>
<evidence type="ECO:0000313" key="6">
    <source>
        <dbReference type="EMBL" id="KAK7870174.1"/>
    </source>
</evidence>
<dbReference type="EMBL" id="JAZDUA010000063">
    <property type="protein sequence ID" value="KAK7870174.1"/>
    <property type="molecule type" value="Genomic_DNA"/>
</dbReference>
<dbReference type="InterPro" id="IPR002048">
    <property type="entry name" value="EF_hand_dom"/>
</dbReference>
<feature type="region of interest" description="Disordered" evidence="4">
    <location>
        <begin position="1"/>
        <end position="41"/>
    </location>
</feature>
<sequence length="1392" mass="148443">MNSPSLPSPPPPANAEPPPPPQLRPRAPASAPAASVQPTAAAPGSAAAAPFRLQVAAAVTRYQPCTVDPRPGRAVHCPDLNACLVNEGRPVAVDCNAVHFGYAIPVSVVPLPHEPDLAELVLDPSPDLTPRAVSFLLRHHPQLRQGSGTPAAASAPAHPATPPGPATDGPAPDMAAAARHEPLRGRKFAPEPDEDIAAIAKQISDHAEAIYQTWKSRGLAPTEILTCHSNASAADKFGSALTPSPPAVGPDARGPAAGQPRPQPRRKSGSPAPGAAPAAPPSSLELLAQAPSLDANNLEKLVSTFVSEDKARLAAQRQQQQQQQQGKALPSSIQFALQKFEKQQQQAQSPSPAGKSPGSYAKQPSPTQTPASPQAPAQPSPSKIPTVIGGGPGGFPSPHHARSASITGGTTPTAKSPSTPSAAASPFAGRAQPQPALPAAVQLETIETYLPPDLNIGPQAPSPASTPSPATPKRTPGTPESPSGLVTWPLKGKVGGGQQPQPAPPQQQQQQQPQQPQPPERQPNSSKFATMPAKSKENAAYMAEVAREEERLINALKTGIVIAEEQPASAAAAASPSDAAADKKSQLLLKKSKEKAAAGGAAARRDKKNAAAVAPESPAAGPTPAAAAPAPATPTTNSAAAATAPAAAKTTPSGAAAVAELDKANLSSLSLVDFAKARYRSAQARPLTQQRLDDARQLRAAGSPAANGSAPVSAQHDATQVAAARRRFQAADGAGGAGGVGSASAESPLARRGALKSVPHPELTTTQRQHLRDAAAAGGAGGGLGGGGGLGAGGAGGGLGLGAVAAGANPVRPFLTRGSVAERVLIFEKCPAELLLDKPRAPALATWRAHHAHDAHPAKAQNYARGGAKESARPSAQAQAHAQTPTQPQLPPNTTLQRHVRAHRNLHIPRFYFPKGKPSADQQQGDQLLQRVAAAFRALPNQQAPRDAFHDVVKACDCPLYWKIPLFIAAGGEKLGYVEANSFIEFWKTMSSTCHDAAAQFFYILSKGQMRDLTTEDFIPMVQDVVDTHPGLTFLKEATEFHSRYVHTVITRIFYCVNRSWSGKISLPELRRSDLLRIIRLLEEEEDINQVTAYFSYEHFYVIYCKFWELDRDHDLYIDRQDLARHSDHALSTRMIDRIFSGAVTRGGRHQEEKMSYTDFVWFLLSEEDKRHPTAIEYWFRCMDLDGDGYLSMYELEYFYEEQLQRMDAIGIETLPFEDCLCQMLDMIHPAQPGKISLSDLKRCKMTPIFFDTFFNLEKYLDHEQRDPFASQRDHDNDGHELSDWDRYAADEYELLVAEEGGNDQQDDQLLDDEMAFDNNADDALSPNLDILVRNGTSSSMVMELDLEEDGCMEESPSSSTWRNNFNIDTDEVDEDSDNSADYAADSDECPV</sequence>
<dbReference type="SUPFAM" id="SSF47473">
    <property type="entry name" value="EF-hand"/>
    <property type="match status" value="2"/>
</dbReference>
<dbReference type="PANTHER" id="PTHR14095:SF0">
    <property type="entry name" value="MIP22305P"/>
    <property type="match status" value="1"/>
</dbReference>
<dbReference type="FunFam" id="1.10.238.230:FF:000001">
    <property type="entry name" value="Serine/threonine-protein phosphatase 2A regulatory subunit B'' subunit beta"/>
    <property type="match status" value="1"/>
</dbReference>
<dbReference type="GO" id="GO:0005509">
    <property type="term" value="F:calcium ion binding"/>
    <property type="evidence" value="ECO:0007669"/>
    <property type="project" value="InterPro"/>
</dbReference>
<dbReference type="PROSITE" id="PS50222">
    <property type="entry name" value="EF_HAND_2"/>
    <property type="match status" value="1"/>
</dbReference>
<feature type="compositionally biased region" description="Low complexity" evidence="4">
    <location>
        <begin position="410"/>
        <end position="443"/>
    </location>
</feature>
<feature type="compositionally biased region" description="Pro residues" evidence="4">
    <location>
        <begin position="1"/>
        <end position="23"/>
    </location>
</feature>
<dbReference type="Gene3D" id="1.10.238.10">
    <property type="entry name" value="EF-hand"/>
    <property type="match status" value="1"/>
</dbReference>
<feature type="compositionally biased region" description="Low complexity" evidence="4">
    <location>
        <begin position="316"/>
        <end position="325"/>
    </location>
</feature>
<dbReference type="Gene3D" id="1.10.238.230">
    <property type="match status" value="1"/>
</dbReference>
<dbReference type="InterPro" id="IPR011992">
    <property type="entry name" value="EF-hand-dom_pair"/>
</dbReference>
<feature type="region of interest" description="Disordered" evidence="4">
    <location>
        <begin position="1351"/>
        <end position="1392"/>
    </location>
</feature>
<feature type="compositionally biased region" description="Low complexity" evidence="4">
    <location>
        <begin position="269"/>
        <end position="288"/>
    </location>
</feature>
<feature type="region of interest" description="Disordered" evidence="4">
    <location>
        <begin position="700"/>
        <end position="771"/>
    </location>
</feature>
<feature type="region of interest" description="Disordered" evidence="4">
    <location>
        <begin position="853"/>
        <end position="893"/>
    </location>
</feature>
<organism evidence="6 7">
    <name type="scientific">Gryllus longicercus</name>
    <dbReference type="NCBI Taxonomy" id="2509291"/>
    <lineage>
        <taxon>Eukaryota</taxon>
        <taxon>Metazoa</taxon>
        <taxon>Ecdysozoa</taxon>
        <taxon>Arthropoda</taxon>
        <taxon>Hexapoda</taxon>
        <taxon>Insecta</taxon>
        <taxon>Pterygota</taxon>
        <taxon>Neoptera</taxon>
        <taxon>Polyneoptera</taxon>
        <taxon>Orthoptera</taxon>
        <taxon>Ensifera</taxon>
        <taxon>Gryllidea</taxon>
        <taxon>Grylloidea</taxon>
        <taxon>Gryllidae</taxon>
        <taxon>Gryllinae</taxon>
        <taxon>Gryllus</taxon>
    </lineage>
</organism>
<evidence type="ECO:0000256" key="2">
    <source>
        <dbReference type="ARBA" id="ARBA00022837"/>
    </source>
</evidence>
<feature type="compositionally biased region" description="Polar residues" evidence="4">
    <location>
        <begin position="1356"/>
        <end position="1368"/>
    </location>
</feature>
<reference evidence="6 7" key="1">
    <citation type="submission" date="2024-03" db="EMBL/GenBank/DDBJ databases">
        <title>The genome assembly and annotation of the cricket Gryllus longicercus Weissman &amp; Gray.</title>
        <authorList>
            <person name="Szrajer S."/>
            <person name="Gray D."/>
            <person name="Ylla G."/>
        </authorList>
    </citation>
    <scope>NUCLEOTIDE SEQUENCE [LARGE SCALE GENOMIC DNA]</scope>
    <source>
        <strain evidence="6">DAG 2021-001</strain>
        <tissue evidence="6">Whole body minus gut</tissue>
    </source>
</reference>
<evidence type="ECO:0000256" key="4">
    <source>
        <dbReference type="SAM" id="MobiDB-lite"/>
    </source>
</evidence>
<feature type="compositionally biased region" description="Low complexity" evidence="4">
    <location>
        <begin position="876"/>
        <end position="893"/>
    </location>
</feature>
<dbReference type="FunFam" id="1.10.238.10:FF:000628">
    <property type="entry name" value="Serine/threonine-protein phosphatase 2A regulatory subunit B'' subunit beta"/>
    <property type="match status" value="1"/>
</dbReference>
<gene>
    <name evidence="6" type="ORF">R5R35_012731</name>
</gene>
<comment type="function">
    <text evidence="3">The B regulatory subunit might modulate substrate selectivity and catalytic activity, and might also direct the localization of the catalytic enzyme to a particular subcellular compartment.</text>
</comment>
<feature type="region of interest" description="Disordered" evidence="4">
    <location>
        <begin position="236"/>
        <end position="288"/>
    </location>
</feature>
<feature type="compositionally biased region" description="Low complexity" evidence="4">
    <location>
        <begin position="567"/>
        <end position="579"/>
    </location>
</feature>
<comment type="caution">
    <text evidence="6">The sequence shown here is derived from an EMBL/GenBank/DDBJ whole genome shotgun (WGS) entry which is preliminary data.</text>
</comment>
<feature type="compositionally biased region" description="Low complexity" evidence="4">
    <location>
        <begin position="610"/>
        <end position="655"/>
    </location>
</feature>
<dbReference type="GO" id="GO:0019888">
    <property type="term" value="F:protein phosphatase regulator activity"/>
    <property type="evidence" value="ECO:0007669"/>
    <property type="project" value="TreeGrafter"/>
</dbReference>
<dbReference type="InterPro" id="IPR041534">
    <property type="entry name" value="EF-hand_13"/>
</dbReference>
<name>A0AAN9W7V8_9ORTH</name>
<feature type="region of interest" description="Disordered" evidence="4">
    <location>
        <begin position="309"/>
        <end position="541"/>
    </location>
</feature>
<evidence type="ECO:0000259" key="5">
    <source>
        <dbReference type="PROSITE" id="PS50222"/>
    </source>
</evidence>
<feature type="region of interest" description="Disordered" evidence="4">
    <location>
        <begin position="567"/>
        <end position="655"/>
    </location>
</feature>
<keyword evidence="1" id="KW-0479">Metal-binding</keyword>
<feature type="compositionally biased region" description="Pro residues" evidence="4">
    <location>
        <begin position="460"/>
        <end position="470"/>
    </location>
</feature>
<dbReference type="Pfam" id="PF21161">
    <property type="entry name" value="P2R3B_EF-hand"/>
    <property type="match status" value="1"/>
</dbReference>
<feature type="domain" description="EF-hand" evidence="5">
    <location>
        <begin position="1171"/>
        <end position="1206"/>
    </location>
</feature>
<feature type="region of interest" description="Disordered" evidence="4">
    <location>
        <begin position="143"/>
        <end position="174"/>
    </location>
</feature>
<dbReference type="CDD" id="cd21504">
    <property type="entry name" value="PPP2R3A_B-like"/>
    <property type="match status" value="1"/>
</dbReference>
<evidence type="ECO:0000256" key="1">
    <source>
        <dbReference type="ARBA" id="ARBA00022723"/>
    </source>
</evidence>
<dbReference type="PROSITE" id="PS00018">
    <property type="entry name" value="EF_HAND_1"/>
    <property type="match status" value="1"/>
</dbReference>
<dbReference type="Pfam" id="PF13499">
    <property type="entry name" value="EF-hand_7"/>
    <property type="match status" value="1"/>
</dbReference>
<dbReference type="Pfam" id="PF17958">
    <property type="entry name" value="EF-hand_13"/>
    <property type="match status" value="1"/>
</dbReference>
<evidence type="ECO:0000313" key="7">
    <source>
        <dbReference type="Proteomes" id="UP001378592"/>
    </source>
</evidence>
<protein>
    <recommendedName>
        <fullName evidence="5">EF-hand domain-containing protein</fullName>
    </recommendedName>
</protein>
<feature type="compositionally biased region" description="Low complexity" evidence="4">
    <location>
        <begin position="700"/>
        <end position="723"/>
    </location>
</feature>
<accession>A0AAN9W7V8</accession>
<dbReference type="Gene3D" id="1.10.238.220">
    <property type="match status" value="1"/>
</dbReference>
<dbReference type="PANTHER" id="PTHR14095">
    <property type="entry name" value="PHOSPHATASE 2A REGULATORY SUBUNIT-RELATED"/>
    <property type="match status" value="1"/>
</dbReference>
<keyword evidence="2" id="KW-0106">Calcium</keyword>
<feature type="compositionally biased region" description="Low complexity" evidence="4">
    <location>
        <begin position="146"/>
        <end position="158"/>
    </location>
</feature>
<feature type="compositionally biased region" description="Low complexity" evidence="4">
    <location>
        <begin position="343"/>
        <end position="381"/>
    </location>
</feature>